<dbReference type="GO" id="GO:0005524">
    <property type="term" value="F:ATP binding"/>
    <property type="evidence" value="ECO:0007669"/>
    <property type="project" value="UniProtKB-KW"/>
</dbReference>
<sequence>MELQAVKKRKNAKKEKKSSKEKASKGEARDFKVKLQNGQSSKKRGADTVNGIEEPTPKKQRKSAKNHVLVKDQEEETDVKDSGDFSKFRLSEETVQKLEGKNINYLFPIQAETFDYIYDGLDLIAQAKTGTGKTLSFVLPLVEKLKLENLTRKRGRAPKVLVLAPTRELAKQVGESFDFLRSDLSVHCMYGGVSYGPQVAAIKAGLDVIVGTPGRILDHMVNGTLDLSQLKHVVIDEVDRMLDMGFSQLVEDILAESYRSDDTEKPQTLLFSATLPPWVQKTAEKYMSEDKKIVDLIGDQELKASETIQHLAIKCPYQARASTIRDVVQVYSGAHSRTLIFTETKNDANSLALSSVLKQDTQVLHGDIPQEQREITLKSFREGRVRCLVATDVAARGLDIPEVDLVVLSEPPKDVDTYIHRAGRTGRAGRSGISVVFHKPDQQGQLRAVERRAGIKFKFIGPPQPADIIKASAADAQKFVESVSPEVLELFREAAQSLVDKIGAIDAVAASLAHISGTKEIISRSLITGKEGFTTFLMKGSVEFMGPGYMWRALENNVPEIKEQIEVLKPCSDRKSVVVDVPSIHAKAFEEYWSDVGGSNGINVEKVSLLPELPERQRFGQMERRPHFGERYSQGRDVFQRYGKGQFSSRNGYGGKASFKKDFKSSNSYGQRRNNFANGNGNLHRFDSWLE</sequence>
<gene>
    <name evidence="15" type="ORF">P5673_017268</name>
</gene>
<keyword evidence="6" id="KW-0547">Nucleotide-binding</keyword>
<evidence type="ECO:0000256" key="10">
    <source>
        <dbReference type="ARBA" id="ARBA00022884"/>
    </source>
</evidence>
<evidence type="ECO:0000256" key="8">
    <source>
        <dbReference type="ARBA" id="ARBA00022806"/>
    </source>
</evidence>
<dbReference type="PANTHER" id="PTHR47959:SF19">
    <property type="entry name" value="NUCLEOLAR RNA HELICASE 2-A"/>
    <property type="match status" value="1"/>
</dbReference>
<dbReference type="EMBL" id="JARQWQ010000037">
    <property type="protein sequence ID" value="KAK2560277.1"/>
    <property type="molecule type" value="Genomic_DNA"/>
</dbReference>
<feature type="region of interest" description="Disordered" evidence="12">
    <location>
        <begin position="1"/>
        <end position="77"/>
    </location>
</feature>
<keyword evidence="5" id="KW-0963">Cytoplasm</keyword>
<dbReference type="CDD" id="cd18787">
    <property type="entry name" value="SF2_C_DEAD"/>
    <property type="match status" value="1"/>
</dbReference>
<evidence type="ECO:0000256" key="11">
    <source>
        <dbReference type="ARBA" id="ARBA00023242"/>
    </source>
</evidence>
<name>A0AAD9QF99_ACRCE</name>
<dbReference type="InterPro" id="IPR001650">
    <property type="entry name" value="Helicase_C-like"/>
</dbReference>
<dbReference type="InterPro" id="IPR035979">
    <property type="entry name" value="RBD_domain_sf"/>
</dbReference>
<dbReference type="SMART" id="SM00490">
    <property type="entry name" value="HELICc"/>
    <property type="match status" value="1"/>
</dbReference>
<keyword evidence="11" id="KW-0539">Nucleus</keyword>
<dbReference type="PANTHER" id="PTHR47959">
    <property type="entry name" value="ATP-DEPENDENT RNA HELICASE RHLE-RELATED"/>
    <property type="match status" value="1"/>
</dbReference>
<dbReference type="InterPro" id="IPR050079">
    <property type="entry name" value="DEAD_box_RNA_helicase"/>
</dbReference>
<dbReference type="InterPro" id="IPR027417">
    <property type="entry name" value="P-loop_NTPase"/>
</dbReference>
<comment type="similarity">
    <text evidence="3">Belongs to the DEAD box helicase family. DDX21/DDX50 subfamily.</text>
</comment>
<comment type="caution">
    <text evidence="15">The sequence shown here is derived from an EMBL/GenBank/DDBJ whole genome shotgun (WGS) entry which is preliminary data.</text>
</comment>
<accession>A0AAD9QF99</accession>
<dbReference type="InterPro" id="IPR014001">
    <property type="entry name" value="Helicase_ATP-bd"/>
</dbReference>
<feature type="domain" description="Helicase ATP-binding" evidence="13">
    <location>
        <begin position="114"/>
        <end position="293"/>
    </location>
</feature>
<dbReference type="CDD" id="cd12937">
    <property type="entry name" value="GUCT_RH7_like"/>
    <property type="match status" value="1"/>
</dbReference>
<feature type="domain" description="Helicase C-terminal" evidence="14">
    <location>
        <begin position="326"/>
        <end position="469"/>
    </location>
</feature>
<dbReference type="GO" id="GO:0003724">
    <property type="term" value="F:RNA helicase activity"/>
    <property type="evidence" value="ECO:0007669"/>
    <property type="project" value="UniProtKB-EC"/>
</dbReference>
<protein>
    <recommendedName>
        <fullName evidence="4">RNA helicase</fullName>
        <ecNumber evidence="4">3.6.4.13</ecNumber>
    </recommendedName>
</protein>
<dbReference type="Pfam" id="PF00270">
    <property type="entry name" value="DEAD"/>
    <property type="match status" value="1"/>
</dbReference>
<evidence type="ECO:0000256" key="2">
    <source>
        <dbReference type="ARBA" id="ARBA00004604"/>
    </source>
</evidence>
<evidence type="ECO:0000256" key="5">
    <source>
        <dbReference type="ARBA" id="ARBA00022490"/>
    </source>
</evidence>
<dbReference type="PROSITE" id="PS51194">
    <property type="entry name" value="HELICASE_CTER"/>
    <property type="match status" value="1"/>
</dbReference>
<evidence type="ECO:0000256" key="4">
    <source>
        <dbReference type="ARBA" id="ARBA00012552"/>
    </source>
</evidence>
<keyword evidence="8 15" id="KW-0347">Helicase</keyword>
<dbReference type="Pfam" id="PF08152">
    <property type="entry name" value="GUCT"/>
    <property type="match status" value="1"/>
</dbReference>
<evidence type="ECO:0000256" key="7">
    <source>
        <dbReference type="ARBA" id="ARBA00022801"/>
    </source>
</evidence>
<dbReference type="GO" id="GO:0005829">
    <property type="term" value="C:cytosol"/>
    <property type="evidence" value="ECO:0007669"/>
    <property type="project" value="TreeGrafter"/>
</dbReference>
<evidence type="ECO:0000256" key="6">
    <source>
        <dbReference type="ARBA" id="ARBA00022741"/>
    </source>
</evidence>
<dbReference type="SUPFAM" id="SSF54928">
    <property type="entry name" value="RNA-binding domain, RBD"/>
    <property type="match status" value="1"/>
</dbReference>
<dbReference type="EC" id="3.6.4.13" evidence="4"/>
<evidence type="ECO:0000256" key="1">
    <source>
        <dbReference type="ARBA" id="ARBA00004496"/>
    </source>
</evidence>
<dbReference type="InterPro" id="IPR059027">
    <property type="entry name" value="DD_DDX21-DDX50"/>
</dbReference>
<dbReference type="GO" id="GO:0003723">
    <property type="term" value="F:RNA binding"/>
    <property type="evidence" value="ECO:0007669"/>
    <property type="project" value="UniProtKB-KW"/>
</dbReference>
<dbReference type="Pfam" id="PF00271">
    <property type="entry name" value="Helicase_C"/>
    <property type="match status" value="1"/>
</dbReference>
<dbReference type="Pfam" id="PF26142">
    <property type="entry name" value="DD_DDX21-DDX50"/>
    <property type="match status" value="1"/>
</dbReference>
<dbReference type="GO" id="GO:0005730">
    <property type="term" value="C:nucleolus"/>
    <property type="evidence" value="ECO:0007669"/>
    <property type="project" value="UniProtKB-SubCell"/>
</dbReference>
<evidence type="ECO:0000256" key="9">
    <source>
        <dbReference type="ARBA" id="ARBA00022840"/>
    </source>
</evidence>
<keyword evidence="9" id="KW-0067">ATP-binding</keyword>
<keyword evidence="10" id="KW-0694">RNA-binding</keyword>
<dbReference type="InterPro" id="IPR012562">
    <property type="entry name" value="GUCT"/>
</dbReference>
<feature type="compositionally biased region" description="Basic and acidic residues" evidence="12">
    <location>
        <begin position="18"/>
        <end position="33"/>
    </location>
</feature>
<reference evidence="15" key="1">
    <citation type="journal article" date="2023" name="G3 (Bethesda)">
        <title>Whole genome assembly and annotation of the endangered Caribbean coral Acropora cervicornis.</title>
        <authorList>
            <person name="Selwyn J.D."/>
            <person name="Vollmer S.V."/>
        </authorList>
    </citation>
    <scope>NUCLEOTIDE SEQUENCE</scope>
    <source>
        <strain evidence="15">K2</strain>
    </source>
</reference>
<evidence type="ECO:0000256" key="3">
    <source>
        <dbReference type="ARBA" id="ARBA00006517"/>
    </source>
</evidence>
<dbReference type="Gene3D" id="3.30.70.2280">
    <property type="match status" value="1"/>
</dbReference>
<evidence type="ECO:0000313" key="15">
    <source>
        <dbReference type="EMBL" id="KAK2560277.1"/>
    </source>
</evidence>
<evidence type="ECO:0000256" key="12">
    <source>
        <dbReference type="SAM" id="MobiDB-lite"/>
    </source>
</evidence>
<dbReference type="SMART" id="SM00487">
    <property type="entry name" value="DEXDc"/>
    <property type="match status" value="1"/>
</dbReference>
<dbReference type="SUPFAM" id="SSF52540">
    <property type="entry name" value="P-loop containing nucleoside triphosphate hydrolases"/>
    <property type="match status" value="1"/>
</dbReference>
<dbReference type="GO" id="GO:0016787">
    <property type="term" value="F:hydrolase activity"/>
    <property type="evidence" value="ECO:0007669"/>
    <property type="project" value="UniProtKB-KW"/>
</dbReference>
<dbReference type="InterPro" id="IPR011545">
    <property type="entry name" value="DEAD/DEAH_box_helicase_dom"/>
</dbReference>
<dbReference type="AlphaFoldDB" id="A0AAD9QF99"/>
<evidence type="ECO:0000259" key="14">
    <source>
        <dbReference type="PROSITE" id="PS51194"/>
    </source>
</evidence>
<proteinExistence type="inferred from homology"/>
<keyword evidence="7" id="KW-0378">Hydrolase</keyword>
<dbReference type="Gene3D" id="3.40.50.300">
    <property type="entry name" value="P-loop containing nucleotide triphosphate hydrolases"/>
    <property type="match status" value="2"/>
</dbReference>
<evidence type="ECO:0000259" key="13">
    <source>
        <dbReference type="PROSITE" id="PS51192"/>
    </source>
</evidence>
<evidence type="ECO:0000313" key="16">
    <source>
        <dbReference type="Proteomes" id="UP001249851"/>
    </source>
</evidence>
<keyword evidence="16" id="KW-1185">Reference proteome</keyword>
<reference evidence="15" key="2">
    <citation type="journal article" date="2023" name="Science">
        <title>Genomic signatures of disease resistance in endangered staghorn corals.</title>
        <authorList>
            <person name="Vollmer S.V."/>
            <person name="Selwyn J.D."/>
            <person name="Despard B.A."/>
            <person name="Roesel C.L."/>
        </authorList>
    </citation>
    <scope>NUCLEOTIDE SEQUENCE</scope>
    <source>
        <strain evidence="15">K2</strain>
    </source>
</reference>
<dbReference type="PROSITE" id="PS51192">
    <property type="entry name" value="HELICASE_ATP_BIND_1"/>
    <property type="match status" value="1"/>
</dbReference>
<dbReference type="Proteomes" id="UP001249851">
    <property type="component" value="Unassembled WGS sequence"/>
</dbReference>
<organism evidence="15 16">
    <name type="scientific">Acropora cervicornis</name>
    <name type="common">Staghorn coral</name>
    <dbReference type="NCBI Taxonomy" id="6130"/>
    <lineage>
        <taxon>Eukaryota</taxon>
        <taxon>Metazoa</taxon>
        <taxon>Cnidaria</taxon>
        <taxon>Anthozoa</taxon>
        <taxon>Hexacorallia</taxon>
        <taxon>Scleractinia</taxon>
        <taxon>Astrocoeniina</taxon>
        <taxon>Acroporidae</taxon>
        <taxon>Acropora</taxon>
    </lineage>
</organism>
<feature type="compositionally biased region" description="Basic residues" evidence="12">
    <location>
        <begin position="1"/>
        <end position="17"/>
    </location>
</feature>
<comment type="subcellular location">
    <subcellularLocation>
        <location evidence="1">Cytoplasm</location>
    </subcellularLocation>
    <subcellularLocation>
        <location evidence="2">Nucleus</location>
        <location evidence="2">Nucleolus</location>
    </subcellularLocation>
</comment>